<protein>
    <submittedName>
        <fullName evidence="2">DUF2779 domain-containing protein</fullName>
    </submittedName>
</protein>
<feature type="domain" description="DUF2779" evidence="1">
    <location>
        <begin position="288"/>
        <end position="411"/>
    </location>
</feature>
<name>A0A7V0LUW3_UNCW3</name>
<organism evidence="2">
    <name type="scientific">candidate division WOR-3 bacterium</name>
    <dbReference type="NCBI Taxonomy" id="2052148"/>
    <lineage>
        <taxon>Bacteria</taxon>
        <taxon>Bacteria division WOR-3</taxon>
    </lineage>
</organism>
<dbReference type="AlphaFoldDB" id="A0A7V0LUW3"/>
<gene>
    <name evidence="2" type="ORF">ENH14_02090</name>
</gene>
<accession>A0A7V0LUW3</accession>
<comment type="caution">
    <text evidence="2">The sequence shown here is derived from an EMBL/GenBank/DDBJ whole genome shotgun (WGS) entry which is preliminary data.</text>
</comment>
<dbReference type="Pfam" id="PF11074">
    <property type="entry name" value="DUF2779"/>
    <property type="match status" value="1"/>
</dbReference>
<evidence type="ECO:0000313" key="2">
    <source>
        <dbReference type="EMBL" id="HDL60225.1"/>
    </source>
</evidence>
<sequence>MRNVSKEIFLNALVCPTLGWLRRMRREEISREPTLGEQFRKEQGIEIHRRARELYPEGFLIDDMDMGSASEKTKGLMKDPKVSTIFEGMFFVDGFITKADILKRKGKGWHLIEVKSSVNDKEEFVDDMAYTTMVIDRCGFDISTISILLISKDFRLGMKNDDLFVELDHTNEVLNRVKEFKPLWELVEKMTRQPVKPDPKLRFECRRCELFEECLGKNIENHIFDIPRLSQPKFDQLTKLGIVRIEDIPNDFPLTENQAIVRNCVQTKKPFIGNKLKNELETISWPAYYLDFETVMTAIPLYSGIAPYTQIPTQYSIHKCSEPGRVIDHFEYLADPSKDCRRELAKNLINHLKGRGSIITYGNFEKNIVTSLGRVYQDLSRELNSLVDRMVDLESIIRKNYYHPEFHGSTSIKKTLPVLVPDMSYDDLKIADGDSAMVSFAYLALGKYKDREAETIKRNLLEYCKRDSFAMVRLHQQLVKYV</sequence>
<proteinExistence type="predicted"/>
<dbReference type="InterPro" id="IPR011604">
    <property type="entry name" value="PDDEXK-like_dom_sf"/>
</dbReference>
<dbReference type="EMBL" id="DRDR01000089">
    <property type="protein sequence ID" value="HDL60225.1"/>
    <property type="molecule type" value="Genomic_DNA"/>
</dbReference>
<dbReference type="Proteomes" id="UP000886381">
    <property type="component" value="Unassembled WGS sequence"/>
</dbReference>
<dbReference type="Gene3D" id="3.90.320.10">
    <property type="match status" value="1"/>
</dbReference>
<dbReference type="InterPro" id="IPR021301">
    <property type="entry name" value="DUF2779"/>
</dbReference>
<evidence type="ECO:0000259" key="1">
    <source>
        <dbReference type="Pfam" id="PF11074"/>
    </source>
</evidence>
<reference evidence="2" key="1">
    <citation type="journal article" date="2020" name="mSystems">
        <title>Genome- and Community-Level Interaction Insights into Carbon Utilization and Element Cycling Functions of Hydrothermarchaeota in Hydrothermal Sediment.</title>
        <authorList>
            <person name="Zhou Z."/>
            <person name="Liu Y."/>
            <person name="Xu W."/>
            <person name="Pan J."/>
            <person name="Luo Z.H."/>
            <person name="Li M."/>
        </authorList>
    </citation>
    <scope>NUCLEOTIDE SEQUENCE [LARGE SCALE GENOMIC DNA]</scope>
    <source>
        <strain evidence="2">HyVt-28</strain>
    </source>
</reference>